<dbReference type="WBParaSite" id="HDID_0000995201-mRNA-1">
    <property type="protein sequence ID" value="HDID_0000995201-mRNA-1"/>
    <property type="gene ID" value="HDID_0000995201"/>
</dbReference>
<evidence type="ECO:0000256" key="1">
    <source>
        <dbReference type="SAM" id="SignalP"/>
    </source>
</evidence>
<evidence type="ECO:0000313" key="4">
    <source>
        <dbReference type="WBParaSite" id="HDID_0000995201-mRNA-1"/>
    </source>
</evidence>
<feature type="chain" id="PRO_5043131506" evidence="1">
    <location>
        <begin position="19"/>
        <end position="129"/>
    </location>
</feature>
<dbReference type="AlphaFoldDB" id="A0A0R3SWB2"/>
<protein>
    <submittedName>
        <fullName evidence="4">Secreted protein</fullName>
    </submittedName>
</protein>
<evidence type="ECO:0000313" key="2">
    <source>
        <dbReference type="EMBL" id="VDL62399.1"/>
    </source>
</evidence>
<dbReference type="Proteomes" id="UP000274504">
    <property type="component" value="Unassembled WGS sequence"/>
</dbReference>
<evidence type="ECO:0000313" key="3">
    <source>
        <dbReference type="Proteomes" id="UP000274504"/>
    </source>
</evidence>
<reference evidence="4" key="1">
    <citation type="submission" date="2017-02" db="UniProtKB">
        <authorList>
            <consortium name="WormBaseParasite"/>
        </authorList>
    </citation>
    <scope>IDENTIFICATION</scope>
</reference>
<organism evidence="4">
    <name type="scientific">Hymenolepis diminuta</name>
    <name type="common">Rat tapeworm</name>
    <dbReference type="NCBI Taxonomy" id="6216"/>
    <lineage>
        <taxon>Eukaryota</taxon>
        <taxon>Metazoa</taxon>
        <taxon>Spiralia</taxon>
        <taxon>Lophotrochozoa</taxon>
        <taxon>Platyhelminthes</taxon>
        <taxon>Cestoda</taxon>
        <taxon>Eucestoda</taxon>
        <taxon>Cyclophyllidea</taxon>
        <taxon>Hymenolepididae</taxon>
        <taxon>Hymenolepis</taxon>
    </lineage>
</organism>
<gene>
    <name evidence="2" type="ORF">HDID_LOCUS9950</name>
</gene>
<reference evidence="2 3" key="2">
    <citation type="submission" date="2018-11" db="EMBL/GenBank/DDBJ databases">
        <authorList>
            <consortium name="Pathogen Informatics"/>
        </authorList>
    </citation>
    <scope>NUCLEOTIDE SEQUENCE [LARGE SCALE GENOMIC DNA]</scope>
</reference>
<dbReference type="EMBL" id="UYSG01011456">
    <property type="protein sequence ID" value="VDL62399.1"/>
    <property type="molecule type" value="Genomic_DNA"/>
</dbReference>
<sequence>MKQCIMVFLLLHTGYIWLQVNKVYVGVDYVNFSTSLVVGHVENLNQKTYPILRPVLRYNLFQLVYLLISQKQRLKEIINAFQLKLCHFSGIFEVVFPDSSASVTPVLPKIRRFRPLDRQWLAQLQNRAI</sequence>
<keyword evidence="1" id="KW-0732">Signal</keyword>
<feature type="signal peptide" evidence="1">
    <location>
        <begin position="1"/>
        <end position="18"/>
    </location>
</feature>
<name>A0A0R3SWB2_HYMDI</name>
<accession>A0A0R3SWB2</accession>
<proteinExistence type="predicted"/>